<sequence length="100" mass="11060">LRSPIIKTEELDLSANRFNNDKSILSCFNGNLSTLKSLDLSGTGLTAGSGLKVLSSRLKKLENLHLSGNKYNDKHFSISNWIFIPQVFGSVSQSADRIYQ</sequence>
<reference evidence="1 2" key="1">
    <citation type="journal article" date="2024" name="Plant Biotechnol. J.">
        <title>Genome and CRISPR/Cas9 system of a widespread forest tree (Populus alba) in the world.</title>
        <authorList>
            <person name="Liu Y.J."/>
            <person name="Jiang P.F."/>
            <person name="Han X.M."/>
            <person name="Li X.Y."/>
            <person name="Wang H.M."/>
            <person name="Wang Y.J."/>
            <person name="Wang X.X."/>
            <person name="Zeng Q.Y."/>
        </authorList>
    </citation>
    <scope>NUCLEOTIDE SEQUENCE [LARGE SCALE GENOMIC DNA]</scope>
    <source>
        <strain evidence="2">cv. PAL-ZL1</strain>
    </source>
</reference>
<feature type="non-terminal residue" evidence="1">
    <location>
        <position position="1"/>
    </location>
</feature>
<dbReference type="Proteomes" id="UP000309997">
    <property type="component" value="Unassembled WGS sequence"/>
</dbReference>
<accession>A0ACC4CKG4</accession>
<proteinExistence type="predicted"/>
<name>A0ACC4CKG4_POPAL</name>
<evidence type="ECO:0000313" key="2">
    <source>
        <dbReference type="Proteomes" id="UP000309997"/>
    </source>
</evidence>
<comment type="caution">
    <text evidence="1">The sequence shown here is derived from an EMBL/GenBank/DDBJ whole genome shotgun (WGS) entry which is preliminary data.</text>
</comment>
<keyword evidence="2" id="KW-1185">Reference proteome</keyword>
<evidence type="ECO:0000313" key="1">
    <source>
        <dbReference type="EMBL" id="KAL3598216.1"/>
    </source>
</evidence>
<protein>
    <submittedName>
        <fullName evidence="1">Uncharacterized protein</fullName>
    </submittedName>
</protein>
<gene>
    <name evidence="1" type="ORF">D5086_006134</name>
</gene>
<dbReference type="EMBL" id="RCHU02000003">
    <property type="protein sequence ID" value="KAL3598216.1"/>
    <property type="molecule type" value="Genomic_DNA"/>
</dbReference>
<organism evidence="1 2">
    <name type="scientific">Populus alba</name>
    <name type="common">White poplar</name>
    <dbReference type="NCBI Taxonomy" id="43335"/>
    <lineage>
        <taxon>Eukaryota</taxon>
        <taxon>Viridiplantae</taxon>
        <taxon>Streptophyta</taxon>
        <taxon>Embryophyta</taxon>
        <taxon>Tracheophyta</taxon>
        <taxon>Spermatophyta</taxon>
        <taxon>Magnoliopsida</taxon>
        <taxon>eudicotyledons</taxon>
        <taxon>Gunneridae</taxon>
        <taxon>Pentapetalae</taxon>
        <taxon>rosids</taxon>
        <taxon>fabids</taxon>
        <taxon>Malpighiales</taxon>
        <taxon>Salicaceae</taxon>
        <taxon>Saliceae</taxon>
        <taxon>Populus</taxon>
    </lineage>
</organism>